<dbReference type="Proteomes" id="UP000268313">
    <property type="component" value="Unassembled WGS sequence"/>
</dbReference>
<evidence type="ECO:0000256" key="1">
    <source>
        <dbReference type="ARBA" id="ARBA00023015"/>
    </source>
</evidence>
<dbReference type="GO" id="GO:0003700">
    <property type="term" value="F:DNA-binding transcription factor activity"/>
    <property type="evidence" value="ECO:0007669"/>
    <property type="project" value="InterPro"/>
</dbReference>
<dbReference type="Pfam" id="PF12802">
    <property type="entry name" value="MarR_2"/>
    <property type="match status" value="1"/>
</dbReference>
<protein>
    <submittedName>
        <fullName evidence="6">MarR family transcriptional regulator</fullName>
    </submittedName>
</protein>
<dbReference type="PANTHER" id="PTHR42756:SF1">
    <property type="entry name" value="TRANSCRIPTIONAL REPRESSOR OF EMRAB OPERON"/>
    <property type="match status" value="1"/>
</dbReference>
<evidence type="ECO:0000313" key="7">
    <source>
        <dbReference type="Proteomes" id="UP000268313"/>
    </source>
</evidence>
<keyword evidence="7" id="KW-1185">Reference proteome</keyword>
<dbReference type="SUPFAM" id="SSF46785">
    <property type="entry name" value="Winged helix' DNA-binding domain"/>
    <property type="match status" value="1"/>
</dbReference>
<evidence type="ECO:0000259" key="5">
    <source>
        <dbReference type="PROSITE" id="PS50995"/>
    </source>
</evidence>
<evidence type="ECO:0000256" key="3">
    <source>
        <dbReference type="ARBA" id="ARBA00023163"/>
    </source>
</evidence>
<keyword evidence="1" id="KW-0805">Transcription regulation</keyword>
<sequence>MVEFIDGSMNRGQGAPGLPPSHLSATPATVPRREPEEEFFDRFSALSQRLRLVAAREYATFDIGSAQARFLRHIGRNGRSSQAELARATGTDPTLTGRALESLIERGWIRRERSKEDRRQYVLELTEDGQRARRRVEDARKRIIRRLFAELDERDLADFDRLTRKLLAALEGVPDDSIKP</sequence>
<keyword evidence="3" id="KW-0804">Transcription</keyword>
<dbReference type="AlphaFoldDB" id="A0A3A8K4J5"/>
<dbReference type="PROSITE" id="PS01117">
    <property type="entry name" value="HTH_MARR_1"/>
    <property type="match status" value="1"/>
</dbReference>
<organism evidence="6 7">
    <name type="scientific">Corallococcus carmarthensis</name>
    <dbReference type="NCBI Taxonomy" id="2316728"/>
    <lineage>
        <taxon>Bacteria</taxon>
        <taxon>Pseudomonadati</taxon>
        <taxon>Myxococcota</taxon>
        <taxon>Myxococcia</taxon>
        <taxon>Myxococcales</taxon>
        <taxon>Cystobacterineae</taxon>
        <taxon>Myxococcaceae</taxon>
        <taxon>Corallococcus</taxon>
    </lineage>
</organism>
<keyword evidence="2" id="KW-0238">DNA-binding</keyword>
<dbReference type="Gene3D" id="1.10.10.10">
    <property type="entry name" value="Winged helix-like DNA-binding domain superfamily/Winged helix DNA-binding domain"/>
    <property type="match status" value="1"/>
</dbReference>
<dbReference type="InterPro" id="IPR023187">
    <property type="entry name" value="Tscrpt_reg_MarR-type_CS"/>
</dbReference>
<dbReference type="PANTHER" id="PTHR42756">
    <property type="entry name" value="TRANSCRIPTIONAL REGULATOR, MARR"/>
    <property type="match status" value="1"/>
</dbReference>
<reference evidence="7" key="1">
    <citation type="submission" date="2018-09" db="EMBL/GenBank/DDBJ databases">
        <authorList>
            <person name="Livingstone P.G."/>
            <person name="Whitworth D.E."/>
        </authorList>
    </citation>
    <scope>NUCLEOTIDE SEQUENCE [LARGE SCALE GENOMIC DNA]</scope>
    <source>
        <strain evidence="7">CA043D</strain>
    </source>
</reference>
<feature type="region of interest" description="Disordered" evidence="4">
    <location>
        <begin position="1"/>
        <end position="28"/>
    </location>
</feature>
<dbReference type="GO" id="GO:0003677">
    <property type="term" value="F:DNA binding"/>
    <property type="evidence" value="ECO:0007669"/>
    <property type="project" value="UniProtKB-KW"/>
</dbReference>
<dbReference type="InterPro" id="IPR000835">
    <property type="entry name" value="HTH_MarR-typ"/>
</dbReference>
<dbReference type="InterPro" id="IPR036390">
    <property type="entry name" value="WH_DNA-bd_sf"/>
</dbReference>
<gene>
    <name evidence="6" type="ORF">D7X32_32930</name>
</gene>
<dbReference type="PROSITE" id="PS50995">
    <property type="entry name" value="HTH_MARR_2"/>
    <property type="match status" value="1"/>
</dbReference>
<evidence type="ECO:0000256" key="2">
    <source>
        <dbReference type="ARBA" id="ARBA00023125"/>
    </source>
</evidence>
<dbReference type="EMBL" id="RAWE01000178">
    <property type="protein sequence ID" value="RKG97361.1"/>
    <property type="molecule type" value="Genomic_DNA"/>
</dbReference>
<comment type="caution">
    <text evidence="6">The sequence shown here is derived from an EMBL/GenBank/DDBJ whole genome shotgun (WGS) entry which is preliminary data.</text>
</comment>
<dbReference type="SMART" id="SM00347">
    <property type="entry name" value="HTH_MARR"/>
    <property type="match status" value="1"/>
</dbReference>
<dbReference type="InterPro" id="IPR036388">
    <property type="entry name" value="WH-like_DNA-bd_sf"/>
</dbReference>
<proteinExistence type="predicted"/>
<name>A0A3A8K4J5_9BACT</name>
<feature type="domain" description="HTH marR-type" evidence="5">
    <location>
        <begin position="36"/>
        <end position="168"/>
    </location>
</feature>
<evidence type="ECO:0000256" key="4">
    <source>
        <dbReference type="SAM" id="MobiDB-lite"/>
    </source>
</evidence>
<evidence type="ECO:0000313" key="6">
    <source>
        <dbReference type="EMBL" id="RKG97361.1"/>
    </source>
</evidence>
<dbReference type="PRINTS" id="PR00598">
    <property type="entry name" value="HTHMARR"/>
</dbReference>
<accession>A0A3A8K4J5</accession>